<sequence length="55" mass="5982">MRFSGKEAKGDIETSIEDDGGGSGVFSMVFWVFRILRASGSKRPDQNRLMSGAKA</sequence>
<keyword evidence="3" id="KW-1185">Reference proteome</keyword>
<gene>
    <name evidence="2" type="ORF">L2764_25265</name>
</gene>
<accession>A0ABT0LK79</accession>
<comment type="caution">
    <text evidence="2">The sequence shown here is derived from an EMBL/GenBank/DDBJ whole genome shotgun (WGS) entry which is preliminary data.</text>
</comment>
<dbReference type="Proteomes" id="UP001203423">
    <property type="component" value="Unassembled WGS sequence"/>
</dbReference>
<dbReference type="RefSeq" id="WP_248943129.1">
    <property type="nucleotide sequence ID" value="NZ_JAKIKS010000194.1"/>
</dbReference>
<protein>
    <recommendedName>
        <fullName evidence="4">GlyGly-CTERM sorting domain-containing protein</fullName>
    </recommendedName>
</protein>
<evidence type="ECO:0000313" key="3">
    <source>
        <dbReference type="Proteomes" id="UP001203423"/>
    </source>
</evidence>
<reference evidence="2 3" key="1">
    <citation type="submission" date="2022-01" db="EMBL/GenBank/DDBJ databases">
        <title>Whole genome-based taxonomy of the Shewanellaceae.</title>
        <authorList>
            <person name="Martin-Rodriguez A.J."/>
        </authorList>
    </citation>
    <scope>NUCLEOTIDE SEQUENCE [LARGE SCALE GENOMIC DNA]</scope>
    <source>
        <strain evidence="2 3">DSM 17177</strain>
    </source>
</reference>
<organism evidence="2 3">
    <name type="scientific">Shewanella surugensis</name>
    <dbReference type="NCBI Taxonomy" id="212020"/>
    <lineage>
        <taxon>Bacteria</taxon>
        <taxon>Pseudomonadati</taxon>
        <taxon>Pseudomonadota</taxon>
        <taxon>Gammaproteobacteria</taxon>
        <taxon>Alteromonadales</taxon>
        <taxon>Shewanellaceae</taxon>
        <taxon>Shewanella</taxon>
    </lineage>
</organism>
<dbReference type="EMBL" id="JAKIKS010000194">
    <property type="protein sequence ID" value="MCL1127692.1"/>
    <property type="molecule type" value="Genomic_DNA"/>
</dbReference>
<evidence type="ECO:0000256" key="1">
    <source>
        <dbReference type="SAM" id="MobiDB-lite"/>
    </source>
</evidence>
<feature type="compositionally biased region" description="Basic and acidic residues" evidence="1">
    <location>
        <begin position="1"/>
        <end position="12"/>
    </location>
</feature>
<name>A0ABT0LK79_9GAMM</name>
<evidence type="ECO:0008006" key="4">
    <source>
        <dbReference type="Google" id="ProtNLM"/>
    </source>
</evidence>
<feature type="region of interest" description="Disordered" evidence="1">
    <location>
        <begin position="1"/>
        <end position="23"/>
    </location>
</feature>
<evidence type="ECO:0000313" key="2">
    <source>
        <dbReference type="EMBL" id="MCL1127692.1"/>
    </source>
</evidence>
<proteinExistence type="predicted"/>